<dbReference type="PROSITE" id="PS50890">
    <property type="entry name" value="PUA"/>
    <property type="match status" value="1"/>
</dbReference>
<evidence type="ECO:0000313" key="3">
    <source>
        <dbReference type="Proteomes" id="UP000000493"/>
    </source>
</evidence>
<dbReference type="KEGG" id="rsi:Runsl_3287"/>
<reference evidence="2 3" key="2">
    <citation type="journal article" date="2012" name="Stand. Genomic Sci.">
        <title>Complete genome sequence of the aquatic bacterium Runella slithyformis type strain (LSU 4(T)).</title>
        <authorList>
            <person name="Copeland A."/>
            <person name="Zhang X."/>
            <person name="Misra M."/>
            <person name="Lapidus A."/>
            <person name="Nolan M."/>
            <person name="Lucas S."/>
            <person name="Deshpande S."/>
            <person name="Cheng J.F."/>
            <person name="Tapia R."/>
            <person name="Goodwin L.A."/>
            <person name="Pitluck S."/>
            <person name="Liolios K."/>
            <person name="Pagani I."/>
            <person name="Ivanova N."/>
            <person name="Mikhailova N."/>
            <person name="Pati A."/>
            <person name="Chen A."/>
            <person name="Palaniappan K."/>
            <person name="Land M."/>
            <person name="Hauser L."/>
            <person name="Pan C."/>
            <person name="Jeffries C.D."/>
            <person name="Detter J.C."/>
            <person name="Brambilla E.M."/>
            <person name="Rohde M."/>
            <person name="Djao O.D."/>
            <person name="Goker M."/>
            <person name="Sikorski J."/>
            <person name="Tindall B.J."/>
            <person name="Woyke T."/>
            <person name="Bristow J."/>
            <person name="Eisen J.A."/>
            <person name="Markowitz V."/>
            <person name="Hugenholtz P."/>
            <person name="Kyrpides N.C."/>
            <person name="Klenk H.P."/>
            <person name="Mavromatis K."/>
        </authorList>
    </citation>
    <scope>NUCLEOTIDE SEQUENCE [LARGE SCALE GENOMIC DNA]</scope>
    <source>
        <strain evidence="3">ATCC 29530 / DSM 19594 / LMG 11500 / NCIMB 11436 / LSU 4</strain>
    </source>
</reference>
<dbReference type="Pfam" id="PF13613">
    <property type="entry name" value="HTH_Tnp_4"/>
    <property type="match status" value="1"/>
</dbReference>
<proteinExistence type="predicted"/>
<sequence>MTVVSQWRYKNIQDDESELHRLTGLKGKEFETLHGFFKTELTDYFAQYTLEGTPRDRKPFSRNNTIFTATEDALLFVLTYLNGRVRQEQLATLFGIDQPKVSKYLKFLRTLLMHVITTHPGALSRYKKQRILNNKKNDKSRISFRHFPENRP</sequence>
<name>A0A7U3ZLY5_RUNSL</name>
<dbReference type="InterPro" id="IPR027805">
    <property type="entry name" value="Transposase_HTH_dom"/>
</dbReference>
<gene>
    <name evidence="2" type="ordered locus">Runsl_3287</name>
</gene>
<dbReference type="EMBL" id="CP002859">
    <property type="protein sequence ID" value="AEI49662.1"/>
    <property type="molecule type" value="Genomic_DNA"/>
</dbReference>
<organism evidence="2 3">
    <name type="scientific">Runella slithyformis (strain ATCC 29530 / DSM 19594 / LMG 11500 / NCIMB 11436 / LSU 4)</name>
    <dbReference type="NCBI Taxonomy" id="761193"/>
    <lineage>
        <taxon>Bacteria</taxon>
        <taxon>Pseudomonadati</taxon>
        <taxon>Bacteroidota</taxon>
        <taxon>Cytophagia</taxon>
        <taxon>Cytophagales</taxon>
        <taxon>Spirosomataceae</taxon>
        <taxon>Runella</taxon>
    </lineage>
</organism>
<dbReference type="AlphaFoldDB" id="A0A7U3ZLY5"/>
<evidence type="ECO:0000259" key="1">
    <source>
        <dbReference type="Pfam" id="PF13613"/>
    </source>
</evidence>
<dbReference type="Proteomes" id="UP000000493">
    <property type="component" value="Chromosome"/>
</dbReference>
<keyword evidence="3" id="KW-1185">Reference proteome</keyword>
<accession>A0A7U3ZLY5</accession>
<reference evidence="3" key="1">
    <citation type="submission" date="2011-06" db="EMBL/GenBank/DDBJ databases">
        <title>The complete genome of chromosome of Runella slithyformis DSM 19594.</title>
        <authorList>
            <consortium name="US DOE Joint Genome Institute (JGI-PGF)"/>
            <person name="Lucas S."/>
            <person name="Han J."/>
            <person name="Lapidus A."/>
            <person name="Bruce D."/>
            <person name="Goodwin L."/>
            <person name="Pitluck S."/>
            <person name="Peters L."/>
            <person name="Kyrpides N."/>
            <person name="Mavromatis K."/>
            <person name="Ivanova N."/>
            <person name="Ovchinnikova G."/>
            <person name="Zhang X."/>
            <person name="Misra M."/>
            <person name="Detter J.C."/>
            <person name="Tapia R."/>
            <person name="Han C."/>
            <person name="Land M."/>
            <person name="Hauser L."/>
            <person name="Markowitz V."/>
            <person name="Cheng J.-F."/>
            <person name="Hugenholtz P."/>
            <person name="Woyke T."/>
            <person name="Wu D."/>
            <person name="Tindall B."/>
            <person name="Faehrich R."/>
            <person name="Brambilla E."/>
            <person name="Klenk H.-P."/>
            <person name="Eisen J.A."/>
        </authorList>
    </citation>
    <scope>NUCLEOTIDE SEQUENCE [LARGE SCALE GENOMIC DNA]</scope>
    <source>
        <strain evidence="3">ATCC 29530 / DSM 19594 / LMG 11500 / NCIMB 11436 / LSU 4</strain>
    </source>
</reference>
<evidence type="ECO:0000313" key="2">
    <source>
        <dbReference type="EMBL" id="AEI49662.1"/>
    </source>
</evidence>
<dbReference type="RefSeq" id="WP_013928967.1">
    <property type="nucleotide sequence ID" value="NC_015703.1"/>
</dbReference>
<protein>
    <recommendedName>
        <fullName evidence="1">Transposase Helix-turn-helix domain-containing protein</fullName>
    </recommendedName>
</protein>
<feature type="domain" description="Transposase Helix-turn-helix" evidence="1">
    <location>
        <begin position="70"/>
        <end position="112"/>
    </location>
</feature>